<evidence type="ECO:0000256" key="3">
    <source>
        <dbReference type="SAM" id="Phobius"/>
    </source>
</evidence>
<keyword evidence="3" id="KW-1133">Transmembrane helix</keyword>
<proteinExistence type="inferred from homology"/>
<dbReference type="Pfam" id="PF03816">
    <property type="entry name" value="LytR_cpsA_psr"/>
    <property type="match status" value="1"/>
</dbReference>
<feature type="domain" description="LytR/CpsA/Psr regulator C-terminal" evidence="5">
    <location>
        <begin position="382"/>
        <end position="465"/>
    </location>
</feature>
<organism evidence="6 7">
    <name type="scientific">Kitasatospora kifunensis</name>
    <name type="common">Streptomyces kifunensis</name>
    <dbReference type="NCBI Taxonomy" id="58351"/>
    <lineage>
        <taxon>Bacteria</taxon>
        <taxon>Bacillati</taxon>
        <taxon>Actinomycetota</taxon>
        <taxon>Actinomycetes</taxon>
        <taxon>Kitasatosporales</taxon>
        <taxon>Streptomycetaceae</taxon>
        <taxon>Kitasatospora</taxon>
    </lineage>
</organism>
<dbReference type="Proteomes" id="UP000540506">
    <property type="component" value="Unassembled WGS sequence"/>
</dbReference>
<evidence type="ECO:0000313" key="7">
    <source>
        <dbReference type="Proteomes" id="UP000540506"/>
    </source>
</evidence>
<gene>
    <name evidence="6" type="ORF">FHR34_002090</name>
</gene>
<evidence type="ECO:0000259" key="5">
    <source>
        <dbReference type="Pfam" id="PF13399"/>
    </source>
</evidence>
<dbReference type="InterPro" id="IPR027381">
    <property type="entry name" value="LytR/CpsA/Psr_C"/>
</dbReference>
<keyword evidence="7" id="KW-1185">Reference proteome</keyword>
<sequence>MTDPEEHLGTQRSRPTAEDPTLRPESGPAQSRRRRLAKIAAVTAAGLVLLTAGAFFWFYQHLTGNLSIFDSAGVAASRPPTGPSDASGSTPVNVLLLGSDSRANGNEDLAGGGIGPGNSDTAILLHVYADHHHAVGVSIPRDSLVDIPPCLLPSGKWTVPQHNQMFNSAFAIGGNPNGNPACSQNTVETLTGLRVDHTVVVDFKGFAAMTSAVGGVPVCVPNDVDGFGIRLKKGRQNVSGQQALAFVRARHGIGDGSDIGRMRRQQAFLSALIQKVQAQGFDLTTLLPLADAATKALTVDQGLGTALKLASFVQSLHGVKLADITFVTAPWRYAGDRVALLHPDADTLWTLLRQDRTLDGRSTGAVAATATTASPTRPADLTVPIAVQNGTRTLGLTFRAIHDLRAEGYRQVTAEDGGIDHAVTAIGYGPGHQADAERLAQLFPGADVRADAESTTVTVTLGIDYATAVATPGPSASPGASPSASPGTVPGGIAENVRRADADACSGLSYG</sequence>
<keyword evidence="3" id="KW-0472">Membrane</keyword>
<evidence type="ECO:0000256" key="1">
    <source>
        <dbReference type="ARBA" id="ARBA00006068"/>
    </source>
</evidence>
<dbReference type="EMBL" id="JACHJV010000001">
    <property type="protein sequence ID" value="MBB4923097.1"/>
    <property type="molecule type" value="Genomic_DNA"/>
</dbReference>
<keyword evidence="3" id="KW-0812">Transmembrane</keyword>
<dbReference type="NCBIfam" id="TIGR00350">
    <property type="entry name" value="lytR_cpsA_psr"/>
    <property type="match status" value="1"/>
</dbReference>
<dbReference type="Gene3D" id="3.40.630.190">
    <property type="entry name" value="LCP protein"/>
    <property type="match status" value="1"/>
</dbReference>
<evidence type="ECO:0000313" key="6">
    <source>
        <dbReference type="EMBL" id="MBB4923097.1"/>
    </source>
</evidence>
<dbReference type="Gene3D" id="3.30.70.2390">
    <property type="match status" value="1"/>
</dbReference>
<dbReference type="AlphaFoldDB" id="A0A7W7VUA1"/>
<feature type="region of interest" description="Disordered" evidence="2">
    <location>
        <begin position="1"/>
        <end position="32"/>
    </location>
</feature>
<feature type="region of interest" description="Disordered" evidence="2">
    <location>
        <begin position="472"/>
        <end position="493"/>
    </location>
</feature>
<feature type="transmembrane region" description="Helical" evidence="3">
    <location>
        <begin position="39"/>
        <end position="59"/>
    </location>
</feature>
<feature type="compositionally biased region" description="Basic and acidic residues" evidence="2">
    <location>
        <begin position="1"/>
        <end position="22"/>
    </location>
</feature>
<name>A0A7W7VUA1_KITKI</name>
<dbReference type="PANTHER" id="PTHR33392">
    <property type="entry name" value="POLYISOPRENYL-TEICHOIC ACID--PEPTIDOGLYCAN TEICHOIC ACID TRANSFERASE TAGU"/>
    <property type="match status" value="1"/>
</dbReference>
<dbReference type="Pfam" id="PF13399">
    <property type="entry name" value="LytR_C"/>
    <property type="match status" value="1"/>
</dbReference>
<dbReference type="RefSeq" id="WP_184935161.1">
    <property type="nucleotide sequence ID" value="NZ_JACHJV010000001.1"/>
</dbReference>
<feature type="compositionally biased region" description="Low complexity" evidence="2">
    <location>
        <begin position="472"/>
        <end position="492"/>
    </location>
</feature>
<feature type="domain" description="Cell envelope-related transcriptional attenuator" evidence="4">
    <location>
        <begin position="118"/>
        <end position="277"/>
    </location>
</feature>
<accession>A0A7W7VUA1</accession>
<dbReference type="InterPro" id="IPR050922">
    <property type="entry name" value="LytR/CpsA/Psr_CW_biosynth"/>
</dbReference>
<dbReference type="PANTHER" id="PTHR33392:SF6">
    <property type="entry name" value="POLYISOPRENYL-TEICHOIC ACID--PEPTIDOGLYCAN TEICHOIC ACID TRANSFERASE TAGU"/>
    <property type="match status" value="1"/>
</dbReference>
<protein>
    <submittedName>
        <fullName evidence="6">LCP family protein required for cell wall assembly</fullName>
    </submittedName>
</protein>
<comment type="similarity">
    <text evidence="1">Belongs to the LytR/CpsA/Psr (LCP) family.</text>
</comment>
<dbReference type="InterPro" id="IPR004474">
    <property type="entry name" value="LytR_CpsA_psr"/>
</dbReference>
<evidence type="ECO:0000259" key="4">
    <source>
        <dbReference type="Pfam" id="PF03816"/>
    </source>
</evidence>
<reference evidence="6 7" key="1">
    <citation type="submission" date="2020-08" db="EMBL/GenBank/DDBJ databases">
        <title>Sequencing the genomes of 1000 actinobacteria strains.</title>
        <authorList>
            <person name="Klenk H.-P."/>
        </authorList>
    </citation>
    <scope>NUCLEOTIDE SEQUENCE [LARGE SCALE GENOMIC DNA]</scope>
    <source>
        <strain evidence="6 7">DSM 41654</strain>
    </source>
</reference>
<evidence type="ECO:0000256" key="2">
    <source>
        <dbReference type="SAM" id="MobiDB-lite"/>
    </source>
</evidence>
<comment type="caution">
    <text evidence="6">The sequence shown here is derived from an EMBL/GenBank/DDBJ whole genome shotgun (WGS) entry which is preliminary data.</text>
</comment>